<dbReference type="GO" id="GO:0140662">
    <property type="term" value="F:ATP-dependent protein folding chaperone"/>
    <property type="evidence" value="ECO:0007669"/>
    <property type="project" value="InterPro"/>
</dbReference>
<dbReference type="GO" id="GO:0005524">
    <property type="term" value="F:ATP binding"/>
    <property type="evidence" value="ECO:0007669"/>
    <property type="project" value="UniProtKB-KW"/>
</dbReference>
<protein>
    <submittedName>
        <fullName evidence="6">Uncharacterized protein</fullName>
    </submittedName>
</protein>
<evidence type="ECO:0000256" key="2">
    <source>
        <dbReference type="ARBA" id="ARBA00022741"/>
    </source>
</evidence>
<dbReference type="SUPFAM" id="SSF100920">
    <property type="entry name" value="Heat shock protein 70kD (HSP70), peptide-binding domain"/>
    <property type="match status" value="1"/>
</dbReference>
<dbReference type="SUPFAM" id="SSF53067">
    <property type="entry name" value="Actin-like ATPase domain"/>
    <property type="match status" value="2"/>
</dbReference>
<organism evidence="6 7">
    <name type="scientific">Saponaria officinalis</name>
    <name type="common">Common soapwort</name>
    <name type="synonym">Lychnis saponaria</name>
    <dbReference type="NCBI Taxonomy" id="3572"/>
    <lineage>
        <taxon>Eukaryota</taxon>
        <taxon>Viridiplantae</taxon>
        <taxon>Streptophyta</taxon>
        <taxon>Embryophyta</taxon>
        <taxon>Tracheophyta</taxon>
        <taxon>Spermatophyta</taxon>
        <taxon>Magnoliopsida</taxon>
        <taxon>eudicotyledons</taxon>
        <taxon>Gunneridae</taxon>
        <taxon>Pentapetalae</taxon>
        <taxon>Caryophyllales</taxon>
        <taxon>Caryophyllaceae</taxon>
        <taxon>Caryophylleae</taxon>
        <taxon>Saponaria</taxon>
    </lineage>
</organism>
<keyword evidence="5" id="KW-0175">Coiled coil</keyword>
<dbReference type="Gene3D" id="3.30.420.40">
    <property type="match status" value="2"/>
</dbReference>
<evidence type="ECO:0000256" key="4">
    <source>
        <dbReference type="RuleBase" id="RU003322"/>
    </source>
</evidence>
<proteinExistence type="inferred from homology"/>
<keyword evidence="3 4" id="KW-0067">ATP-binding</keyword>
<dbReference type="PROSITE" id="PS00297">
    <property type="entry name" value="HSP70_1"/>
    <property type="match status" value="1"/>
</dbReference>
<dbReference type="AlphaFoldDB" id="A0AAW1M4S0"/>
<dbReference type="InterPro" id="IPR043129">
    <property type="entry name" value="ATPase_NBD"/>
</dbReference>
<gene>
    <name evidence="6" type="ORF">RND81_03G052400</name>
</gene>
<sequence>MSASVQGPVIGIDLGTTYSCVAVWQDNRAKVIPNDLGKRTTPSWVAFTENERLIGEAAVMQATKNPANTIYDSKRLIGRRFKDDCIQEDMKLWPFKVVEGTGSSRKETPMIAVTYKGEKKEFAPEQISGFILEKMKDVAEKFLGTQVKNAVVTVPAYFNDSQRRATKDAGEIAGLNVIAIINEPTAAAMAYGLDTRNVYQNNVKKNVIIFDLGGGTFDVSIVSIERGKIDVKAVSGDTHLGGGNFDNRMVKYLLELLQTKDKNIIETPKLLGKLREASNTAKWFLSNGAQTPIEIDSLYEGNDFSSTMTRARFESLNIELFRKCIDIVDKCIKDAKMKKSDIDDIILVGGSTRIPKVQKLLKEYFDGREPCKTINPDEAVACGAAVHAAALSGVSTGNKELVLADVTPLSLGVRVLGGGVSVVIPRNTTIPVKKNESYVTAYDDQTEVCFSVFQGERPMAKDNHFLDEFEISDFPPAPQGETKFDVCFEIDDDGILNVSAVELGTEMSNEIIIVSHHGRLSREEIQRMIDEAEKYKAEDEELRRLVEAMNALES</sequence>
<name>A0AAW1M4S0_SAPOF</name>
<reference evidence="6" key="1">
    <citation type="submission" date="2024-03" db="EMBL/GenBank/DDBJ databases">
        <title>WGS assembly of Saponaria officinalis var. Norfolk2.</title>
        <authorList>
            <person name="Jenkins J."/>
            <person name="Shu S."/>
            <person name="Grimwood J."/>
            <person name="Barry K."/>
            <person name="Goodstein D."/>
            <person name="Schmutz J."/>
            <person name="Leebens-Mack J."/>
            <person name="Osbourn A."/>
        </authorList>
    </citation>
    <scope>NUCLEOTIDE SEQUENCE [LARGE SCALE GENOMIC DNA]</scope>
    <source>
        <strain evidence="6">JIC</strain>
    </source>
</reference>
<evidence type="ECO:0000256" key="5">
    <source>
        <dbReference type="SAM" id="Coils"/>
    </source>
</evidence>
<dbReference type="InterPro" id="IPR029047">
    <property type="entry name" value="HSP70_peptide-bd_sf"/>
</dbReference>
<dbReference type="InterPro" id="IPR018181">
    <property type="entry name" value="Heat_shock_70_CS"/>
</dbReference>
<comment type="similarity">
    <text evidence="1 4">Belongs to the heat shock protein 70 family.</text>
</comment>
<dbReference type="Proteomes" id="UP001443914">
    <property type="component" value="Unassembled WGS sequence"/>
</dbReference>
<accession>A0AAW1M4S0</accession>
<evidence type="ECO:0000313" key="7">
    <source>
        <dbReference type="Proteomes" id="UP001443914"/>
    </source>
</evidence>
<dbReference type="EMBL" id="JBDFQZ010000003">
    <property type="protein sequence ID" value="KAK9740668.1"/>
    <property type="molecule type" value="Genomic_DNA"/>
</dbReference>
<dbReference type="PROSITE" id="PS00329">
    <property type="entry name" value="HSP70_2"/>
    <property type="match status" value="1"/>
</dbReference>
<evidence type="ECO:0000256" key="1">
    <source>
        <dbReference type="ARBA" id="ARBA00007381"/>
    </source>
</evidence>
<feature type="coiled-coil region" evidence="5">
    <location>
        <begin position="522"/>
        <end position="552"/>
    </location>
</feature>
<dbReference type="Gene3D" id="3.90.640.10">
    <property type="entry name" value="Actin, Chain A, domain 4"/>
    <property type="match status" value="1"/>
</dbReference>
<dbReference type="PRINTS" id="PR00301">
    <property type="entry name" value="HEATSHOCK70"/>
</dbReference>
<dbReference type="InterPro" id="IPR013126">
    <property type="entry name" value="Hsp_70_fam"/>
</dbReference>
<keyword evidence="2 4" id="KW-0547">Nucleotide-binding</keyword>
<dbReference type="Gene3D" id="2.60.34.10">
    <property type="entry name" value="Substrate Binding Domain Of DNAk, Chain A, domain 1"/>
    <property type="match status" value="1"/>
</dbReference>
<keyword evidence="7" id="KW-1185">Reference proteome</keyword>
<comment type="caution">
    <text evidence="6">The sequence shown here is derived from an EMBL/GenBank/DDBJ whole genome shotgun (WGS) entry which is preliminary data.</text>
</comment>
<dbReference type="PROSITE" id="PS01036">
    <property type="entry name" value="HSP70_3"/>
    <property type="match status" value="1"/>
</dbReference>
<dbReference type="FunFam" id="3.30.420.40:FF:000026">
    <property type="entry name" value="Heat shock protein 70"/>
    <property type="match status" value="1"/>
</dbReference>
<dbReference type="Gene3D" id="3.30.30.30">
    <property type="match status" value="1"/>
</dbReference>
<evidence type="ECO:0000313" key="6">
    <source>
        <dbReference type="EMBL" id="KAK9740668.1"/>
    </source>
</evidence>
<evidence type="ECO:0000256" key="3">
    <source>
        <dbReference type="ARBA" id="ARBA00022840"/>
    </source>
</evidence>
<dbReference type="FunFam" id="3.30.30.30:FF:000001">
    <property type="entry name" value="heat shock 70 kDa protein-like"/>
    <property type="match status" value="1"/>
</dbReference>
<dbReference type="Pfam" id="PF00012">
    <property type="entry name" value="HSP70"/>
    <property type="match status" value="1"/>
</dbReference>
<dbReference type="PANTHER" id="PTHR19375">
    <property type="entry name" value="HEAT SHOCK PROTEIN 70KDA"/>
    <property type="match status" value="1"/>
</dbReference>
<dbReference type="FunFam" id="3.90.640.10:FF:000010">
    <property type="entry name" value="heat shock 70 kDa protein 14"/>
    <property type="match status" value="1"/>
</dbReference>
<dbReference type="FunFam" id="2.60.34.10:FF:000012">
    <property type="entry name" value="Heat shock 70 kDa protein"/>
    <property type="match status" value="1"/>
</dbReference>